<proteinExistence type="predicted"/>
<dbReference type="GeneID" id="37026120"/>
<evidence type="ECO:0000256" key="1">
    <source>
        <dbReference type="ARBA" id="ARBA00004141"/>
    </source>
</evidence>
<dbReference type="InterPro" id="IPR036259">
    <property type="entry name" value="MFS_trans_sf"/>
</dbReference>
<evidence type="ECO:0000256" key="4">
    <source>
        <dbReference type="ARBA" id="ARBA00022989"/>
    </source>
</evidence>
<dbReference type="GO" id="GO:0022857">
    <property type="term" value="F:transmembrane transporter activity"/>
    <property type="evidence" value="ECO:0007669"/>
    <property type="project" value="InterPro"/>
</dbReference>
<dbReference type="PANTHER" id="PTHR43791">
    <property type="entry name" value="PERMEASE-RELATED"/>
    <property type="match status" value="1"/>
</dbReference>
<keyword evidence="4 6" id="KW-1133">Transmembrane helix</keyword>
<sequence length="506" mass="55015">MPSTPQSNNEKILDDTKLEGGVPLENALTYGHDREHELDGPTTVADERRTKAILRKVDLRLLPICSLLYLFSFLDRTAIGNAKVAGMNKALGLTDTEYALALSLFFLTYAALEVPSNLMLKRFGAKRWLPIIVLFWGITMMVTGFVKNAAGLIGLRLVLGAFEAGLFPGVTALLSFVIPRQFLQVRIATFFSAATIAGAFGGLLAYGLSHVRTGGYEGWSWIFIVEGILTIAVAALGYFMLFSNLDEAKFLTTEEKEYMSDRLRFDGQDIPMNDNYKTSFVLAGFADWKTWLSLIAYVGSLAPLYCIALTLPTILKTSLGYDPVRAQIMTVPVYVVAAILVLIFAYFSDKLQNRTLFLCLGCGMSAIGWGIGLASHDPHVRYAACFISAAGSYAGFPSVVALLSQNVGGKTKRATCIALQVGIGGLAGIISSNIFPTKEAPRFFNAYKACIIMNCVAIGGALFNAAMLWRANKAKQAKIDSGEAAALSRAQIADMGDKSPFFKYRF</sequence>
<evidence type="ECO:0000256" key="6">
    <source>
        <dbReference type="SAM" id="Phobius"/>
    </source>
</evidence>
<dbReference type="EMBL" id="KZ819663">
    <property type="protein sequence ID" value="PWN29820.1"/>
    <property type="molecule type" value="Genomic_DNA"/>
</dbReference>
<feature type="transmembrane region" description="Helical" evidence="6">
    <location>
        <begin position="128"/>
        <end position="146"/>
    </location>
</feature>
<feature type="transmembrane region" description="Helical" evidence="6">
    <location>
        <begin position="98"/>
        <end position="116"/>
    </location>
</feature>
<dbReference type="InterPro" id="IPR011701">
    <property type="entry name" value="MFS"/>
</dbReference>
<feature type="transmembrane region" description="Helical" evidence="6">
    <location>
        <begin position="158"/>
        <end position="178"/>
    </location>
</feature>
<dbReference type="Pfam" id="PF07690">
    <property type="entry name" value="MFS_1"/>
    <property type="match status" value="1"/>
</dbReference>
<feature type="transmembrane region" description="Helical" evidence="6">
    <location>
        <begin position="415"/>
        <end position="434"/>
    </location>
</feature>
<evidence type="ECO:0000256" key="5">
    <source>
        <dbReference type="ARBA" id="ARBA00023136"/>
    </source>
</evidence>
<dbReference type="GO" id="GO:0016020">
    <property type="term" value="C:membrane"/>
    <property type="evidence" value="ECO:0007669"/>
    <property type="project" value="UniProtKB-SubCell"/>
</dbReference>
<feature type="transmembrane region" description="Helical" evidence="6">
    <location>
        <begin position="221"/>
        <end position="241"/>
    </location>
</feature>
<dbReference type="FunFam" id="1.20.1250.20:FF:000018">
    <property type="entry name" value="MFS transporter permease"/>
    <property type="match status" value="1"/>
</dbReference>
<comment type="subcellular location">
    <subcellularLocation>
        <location evidence="1">Membrane</location>
        <topology evidence="1">Multi-pass membrane protein</topology>
    </subcellularLocation>
</comment>
<accession>A0A316UWX9</accession>
<dbReference type="PANTHER" id="PTHR43791:SF46">
    <property type="entry name" value="MAJOR FACILITATOR SUPERFAMILY (MFS) PROFILE DOMAIN-CONTAINING PROTEIN-RELATED"/>
    <property type="match status" value="1"/>
</dbReference>
<dbReference type="FunFam" id="1.20.1250.20:FF:000013">
    <property type="entry name" value="MFS general substrate transporter"/>
    <property type="match status" value="1"/>
</dbReference>
<dbReference type="RefSeq" id="XP_025364432.1">
    <property type="nucleotide sequence ID" value="XM_025504297.1"/>
</dbReference>
<dbReference type="AlphaFoldDB" id="A0A316UWX9"/>
<feature type="transmembrane region" description="Helical" evidence="6">
    <location>
        <begin position="190"/>
        <end position="209"/>
    </location>
</feature>
<keyword evidence="5 6" id="KW-0472">Membrane</keyword>
<dbReference type="SUPFAM" id="SSF103473">
    <property type="entry name" value="MFS general substrate transporter"/>
    <property type="match status" value="1"/>
</dbReference>
<dbReference type="STRING" id="1569628.A0A316UWX9"/>
<dbReference type="Gene3D" id="1.20.1250.20">
    <property type="entry name" value="MFS general substrate transporter like domains"/>
    <property type="match status" value="2"/>
</dbReference>
<dbReference type="PROSITE" id="PS50850">
    <property type="entry name" value="MFS"/>
    <property type="match status" value="1"/>
</dbReference>
<feature type="transmembrane region" description="Helical" evidence="6">
    <location>
        <begin position="294"/>
        <end position="315"/>
    </location>
</feature>
<organism evidence="8 9">
    <name type="scientific">Jaminaea rosea</name>
    <dbReference type="NCBI Taxonomy" id="1569628"/>
    <lineage>
        <taxon>Eukaryota</taxon>
        <taxon>Fungi</taxon>
        <taxon>Dikarya</taxon>
        <taxon>Basidiomycota</taxon>
        <taxon>Ustilaginomycotina</taxon>
        <taxon>Exobasidiomycetes</taxon>
        <taxon>Microstromatales</taxon>
        <taxon>Microstromatales incertae sedis</taxon>
        <taxon>Jaminaea</taxon>
    </lineage>
</organism>
<feature type="transmembrane region" description="Helical" evidence="6">
    <location>
        <begin position="59"/>
        <end position="78"/>
    </location>
</feature>
<protein>
    <submittedName>
        <fullName evidence="8">MFS general substrate transporter</fullName>
    </submittedName>
</protein>
<evidence type="ECO:0000256" key="3">
    <source>
        <dbReference type="ARBA" id="ARBA00022692"/>
    </source>
</evidence>
<feature type="transmembrane region" description="Helical" evidence="6">
    <location>
        <begin position="355"/>
        <end position="374"/>
    </location>
</feature>
<feature type="domain" description="Major facilitator superfamily (MFS) profile" evidence="7">
    <location>
        <begin position="61"/>
        <end position="472"/>
    </location>
</feature>
<evidence type="ECO:0000313" key="8">
    <source>
        <dbReference type="EMBL" id="PWN29820.1"/>
    </source>
</evidence>
<keyword evidence="9" id="KW-1185">Reference proteome</keyword>
<name>A0A316UWX9_9BASI</name>
<feature type="transmembrane region" description="Helical" evidence="6">
    <location>
        <begin position="327"/>
        <end position="348"/>
    </location>
</feature>
<dbReference type="OrthoDB" id="2985014at2759"/>
<gene>
    <name evidence="8" type="ORF">BDZ90DRAFT_217022</name>
</gene>
<evidence type="ECO:0000259" key="7">
    <source>
        <dbReference type="PROSITE" id="PS50850"/>
    </source>
</evidence>
<keyword evidence="3 6" id="KW-0812">Transmembrane</keyword>
<evidence type="ECO:0000256" key="2">
    <source>
        <dbReference type="ARBA" id="ARBA00022448"/>
    </source>
</evidence>
<feature type="transmembrane region" description="Helical" evidence="6">
    <location>
        <begin position="446"/>
        <end position="469"/>
    </location>
</feature>
<dbReference type="Proteomes" id="UP000245884">
    <property type="component" value="Unassembled WGS sequence"/>
</dbReference>
<reference evidence="8 9" key="1">
    <citation type="journal article" date="2018" name="Mol. Biol. Evol.">
        <title>Broad Genomic Sampling Reveals a Smut Pathogenic Ancestry of the Fungal Clade Ustilaginomycotina.</title>
        <authorList>
            <person name="Kijpornyongpan T."/>
            <person name="Mondo S.J."/>
            <person name="Barry K."/>
            <person name="Sandor L."/>
            <person name="Lee J."/>
            <person name="Lipzen A."/>
            <person name="Pangilinan J."/>
            <person name="LaButti K."/>
            <person name="Hainaut M."/>
            <person name="Henrissat B."/>
            <person name="Grigoriev I.V."/>
            <person name="Spatafora J.W."/>
            <person name="Aime M.C."/>
        </authorList>
    </citation>
    <scope>NUCLEOTIDE SEQUENCE [LARGE SCALE GENOMIC DNA]</scope>
    <source>
        <strain evidence="8 9">MCA 5214</strain>
    </source>
</reference>
<feature type="transmembrane region" description="Helical" evidence="6">
    <location>
        <begin position="380"/>
        <end position="403"/>
    </location>
</feature>
<keyword evidence="2" id="KW-0813">Transport</keyword>
<evidence type="ECO:0000313" key="9">
    <source>
        <dbReference type="Proteomes" id="UP000245884"/>
    </source>
</evidence>
<dbReference type="InterPro" id="IPR020846">
    <property type="entry name" value="MFS_dom"/>
</dbReference>